<dbReference type="Pfam" id="PF00460">
    <property type="entry name" value="Flg_bb_rod"/>
    <property type="match status" value="1"/>
</dbReference>
<protein>
    <recommendedName>
        <fullName evidence="4">Flagellar hook protein FlgE</fullName>
    </recommendedName>
</protein>
<sequence>MLRSLFSGVSGLRNHQTRMDVIGNNIANVNTLAYKTSQVNFKDIFSQTLRGAAAPAGGRGGTNPMQVGLGVSIANISVNHTQGSLQSTGKITDLGIEGDGFFIVSVGNEKYYTRAGNFELDSEGYLVSATNGYYLLRGDIPLDENGEPLAGTLDEVSIDERRIQIPADAIFIIDQRGDVNIVEEDGSLTRIATIGLAKFNNPAGLLKTGDNLYVPSNNSGLAIEGIPGENGSGSIMPGTLEMSNVDLAQEFTDMIITQRGFQANSRIITVSDEILNELINLKR</sequence>
<feature type="domain" description="Flagellar basal body rod protein N-terminal" evidence="5">
    <location>
        <begin position="8"/>
        <end position="35"/>
    </location>
</feature>
<dbReference type="NCBIfam" id="TIGR03506">
    <property type="entry name" value="FlgEFG_subfam"/>
    <property type="match status" value="2"/>
</dbReference>
<organism evidence="8 9">
    <name type="scientific">Anaerobranca californiensis DSM 14826</name>
    <dbReference type="NCBI Taxonomy" id="1120989"/>
    <lineage>
        <taxon>Bacteria</taxon>
        <taxon>Bacillati</taxon>
        <taxon>Bacillota</taxon>
        <taxon>Clostridia</taxon>
        <taxon>Eubacteriales</taxon>
        <taxon>Proteinivoracaceae</taxon>
        <taxon>Anaerobranca</taxon>
    </lineage>
</organism>
<keyword evidence="8" id="KW-0966">Cell projection</keyword>
<dbReference type="Pfam" id="PF06429">
    <property type="entry name" value="Flg_bbr_C"/>
    <property type="match status" value="1"/>
</dbReference>
<dbReference type="InterPro" id="IPR053967">
    <property type="entry name" value="LlgE_F_G-like_D1"/>
</dbReference>
<reference evidence="9" key="1">
    <citation type="submission" date="2016-11" db="EMBL/GenBank/DDBJ databases">
        <authorList>
            <person name="Varghese N."/>
            <person name="Submissions S."/>
        </authorList>
    </citation>
    <scope>NUCLEOTIDE SEQUENCE [LARGE SCALE GENOMIC DNA]</scope>
    <source>
        <strain evidence="9">DSM 14826</strain>
    </source>
</reference>
<dbReference type="STRING" id="1120989.SAMN02745227_00136"/>
<comment type="subcellular location">
    <subcellularLocation>
        <location evidence="1 4">Bacterial flagellum basal body</location>
    </subcellularLocation>
</comment>
<evidence type="ECO:0000256" key="3">
    <source>
        <dbReference type="ARBA" id="ARBA00023143"/>
    </source>
</evidence>
<feature type="domain" description="Flagellar basal-body/hook protein C-terminal" evidence="6">
    <location>
        <begin position="237"/>
        <end position="281"/>
    </location>
</feature>
<evidence type="ECO:0000313" key="9">
    <source>
        <dbReference type="Proteomes" id="UP000243547"/>
    </source>
</evidence>
<dbReference type="AlphaFoldDB" id="A0A1M6KIT1"/>
<evidence type="ECO:0000313" key="8">
    <source>
        <dbReference type="EMBL" id="SHJ58844.1"/>
    </source>
</evidence>
<evidence type="ECO:0000256" key="2">
    <source>
        <dbReference type="ARBA" id="ARBA00009677"/>
    </source>
</evidence>
<keyword evidence="8" id="KW-0282">Flagellum</keyword>
<dbReference type="GO" id="GO:0009425">
    <property type="term" value="C:bacterial-type flagellum basal body"/>
    <property type="evidence" value="ECO:0007669"/>
    <property type="project" value="UniProtKB-SubCell"/>
</dbReference>
<dbReference type="EMBL" id="FRAI01000005">
    <property type="protein sequence ID" value="SHJ58844.1"/>
    <property type="molecule type" value="Genomic_DNA"/>
</dbReference>
<dbReference type="OrthoDB" id="9804559at2"/>
<gene>
    <name evidence="8" type="ORF">SAMN02745227_00136</name>
</gene>
<dbReference type="PANTHER" id="PTHR30435">
    <property type="entry name" value="FLAGELLAR PROTEIN"/>
    <property type="match status" value="1"/>
</dbReference>
<dbReference type="InterPro" id="IPR001444">
    <property type="entry name" value="Flag_bb_rod_N"/>
</dbReference>
<evidence type="ECO:0000256" key="1">
    <source>
        <dbReference type="ARBA" id="ARBA00004117"/>
    </source>
</evidence>
<name>A0A1M6KIT1_9FIRM</name>
<dbReference type="GO" id="GO:0005829">
    <property type="term" value="C:cytosol"/>
    <property type="evidence" value="ECO:0007669"/>
    <property type="project" value="TreeGrafter"/>
</dbReference>
<dbReference type="InterPro" id="IPR037925">
    <property type="entry name" value="FlgE/F/G-like"/>
</dbReference>
<dbReference type="RefSeq" id="WP_072905353.1">
    <property type="nucleotide sequence ID" value="NZ_FRAI01000005.1"/>
</dbReference>
<dbReference type="PANTHER" id="PTHR30435:SF1">
    <property type="entry name" value="FLAGELLAR HOOK PROTEIN FLGE"/>
    <property type="match status" value="1"/>
</dbReference>
<feature type="domain" description="Flagellar hook protein FlgE/F/G-like D1" evidence="7">
    <location>
        <begin position="96"/>
        <end position="180"/>
    </location>
</feature>
<accession>A0A1M6KIT1</accession>
<dbReference type="GO" id="GO:0071978">
    <property type="term" value="P:bacterial-type flagellum-dependent swarming motility"/>
    <property type="evidence" value="ECO:0007669"/>
    <property type="project" value="TreeGrafter"/>
</dbReference>
<keyword evidence="9" id="KW-1185">Reference proteome</keyword>
<dbReference type="InterPro" id="IPR020013">
    <property type="entry name" value="Flagellar_FlgE/F/G"/>
</dbReference>
<evidence type="ECO:0000259" key="7">
    <source>
        <dbReference type="Pfam" id="PF22692"/>
    </source>
</evidence>
<dbReference type="InterPro" id="IPR010930">
    <property type="entry name" value="Flg_bb/hook_C_dom"/>
</dbReference>
<keyword evidence="8" id="KW-0969">Cilium</keyword>
<evidence type="ECO:0000259" key="5">
    <source>
        <dbReference type="Pfam" id="PF00460"/>
    </source>
</evidence>
<dbReference type="SUPFAM" id="SSF117143">
    <property type="entry name" value="Flagellar hook protein flgE"/>
    <property type="match status" value="1"/>
</dbReference>
<comment type="function">
    <text evidence="4">A flexible structure which links the flagellar filament to the drive apparatus in the basal body.</text>
</comment>
<dbReference type="Proteomes" id="UP000243547">
    <property type="component" value="Unassembled WGS sequence"/>
</dbReference>
<dbReference type="Pfam" id="PF22692">
    <property type="entry name" value="LlgE_F_G_D1"/>
    <property type="match status" value="1"/>
</dbReference>
<proteinExistence type="inferred from homology"/>
<dbReference type="GO" id="GO:0009424">
    <property type="term" value="C:bacterial-type flagellum hook"/>
    <property type="evidence" value="ECO:0007669"/>
    <property type="project" value="TreeGrafter"/>
</dbReference>
<evidence type="ECO:0000256" key="4">
    <source>
        <dbReference type="RuleBase" id="RU362116"/>
    </source>
</evidence>
<keyword evidence="3 4" id="KW-0975">Bacterial flagellum</keyword>
<comment type="similarity">
    <text evidence="2 4">Belongs to the flagella basal body rod proteins family.</text>
</comment>
<evidence type="ECO:0000259" key="6">
    <source>
        <dbReference type="Pfam" id="PF06429"/>
    </source>
</evidence>